<dbReference type="Proteomes" id="UP000012073">
    <property type="component" value="Unassembled WGS sequence"/>
</dbReference>
<gene>
    <name evidence="1" type="ORF">CHC_T00006768001</name>
</gene>
<evidence type="ECO:0000313" key="2">
    <source>
        <dbReference type="Proteomes" id="UP000012073"/>
    </source>
</evidence>
<dbReference type="AlphaFoldDB" id="R7QNP0"/>
<proteinExistence type="predicted"/>
<sequence>MYLTLVPATFRASGNPPHISSISLTASLHLASSTSPRFASLACTSMSTASFPSVSLGSKAIRSPS</sequence>
<keyword evidence="2" id="KW-1185">Reference proteome</keyword>
<dbReference type="GeneID" id="17317746"/>
<protein>
    <submittedName>
        <fullName evidence="1">Uncharacterized protein</fullName>
    </submittedName>
</protein>
<evidence type="ECO:0000313" key="1">
    <source>
        <dbReference type="EMBL" id="CDF39724.1"/>
    </source>
</evidence>
<organism evidence="1 2">
    <name type="scientific">Chondrus crispus</name>
    <name type="common">Carrageen Irish moss</name>
    <name type="synonym">Polymorpha crispa</name>
    <dbReference type="NCBI Taxonomy" id="2769"/>
    <lineage>
        <taxon>Eukaryota</taxon>
        <taxon>Rhodophyta</taxon>
        <taxon>Florideophyceae</taxon>
        <taxon>Rhodymeniophycidae</taxon>
        <taxon>Gigartinales</taxon>
        <taxon>Gigartinaceae</taxon>
        <taxon>Chondrus</taxon>
    </lineage>
</organism>
<name>R7QNP0_CHOCR</name>
<dbReference type="EMBL" id="HG002070">
    <property type="protein sequence ID" value="CDF39724.1"/>
    <property type="molecule type" value="Genomic_DNA"/>
</dbReference>
<dbReference type="RefSeq" id="XP_005710018.1">
    <property type="nucleotide sequence ID" value="XM_005709961.1"/>
</dbReference>
<dbReference type="KEGG" id="ccp:CHC_T00006768001"/>
<accession>R7QNP0</accession>
<reference evidence="2" key="1">
    <citation type="journal article" date="2013" name="Proc. Natl. Acad. Sci. U.S.A.">
        <title>Genome structure and metabolic features in the red seaweed Chondrus crispus shed light on evolution of the Archaeplastida.</title>
        <authorList>
            <person name="Collen J."/>
            <person name="Porcel B."/>
            <person name="Carre W."/>
            <person name="Ball S.G."/>
            <person name="Chaparro C."/>
            <person name="Tonon T."/>
            <person name="Barbeyron T."/>
            <person name="Michel G."/>
            <person name="Noel B."/>
            <person name="Valentin K."/>
            <person name="Elias M."/>
            <person name="Artiguenave F."/>
            <person name="Arun A."/>
            <person name="Aury J.M."/>
            <person name="Barbosa-Neto J.F."/>
            <person name="Bothwell J.H."/>
            <person name="Bouget F.Y."/>
            <person name="Brillet L."/>
            <person name="Cabello-Hurtado F."/>
            <person name="Capella-Gutierrez S."/>
            <person name="Charrier B."/>
            <person name="Cladiere L."/>
            <person name="Cock J.M."/>
            <person name="Coelho S.M."/>
            <person name="Colleoni C."/>
            <person name="Czjzek M."/>
            <person name="Da Silva C."/>
            <person name="Delage L."/>
            <person name="Denoeud F."/>
            <person name="Deschamps P."/>
            <person name="Dittami S.M."/>
            <person name="Gabaldon T."/>
            <person name="Gachon C.M."/>
            <person name="Groisillier A."/>
            <person name="Herve C."/>
            <person name="Jabbari K."/>
            <person name="Katinka M."/>
            <person name="Kloareg B."/>
            <person name="Kowalczyk N."/>
            <person name="Labadie K."/>
            <person name="Leblanc C."/>
            <person name="Lopez P.J."/>
            <person name="McLachlan D.H."/>
            <person name="Meslet-Cladiere L."/>
            <person name="Moustafa A."/>
            <person name="Nehr Z."/>
            <person name="Nyvall Collen P."/>
            <person name="Panaud O."/>
            <person name="Partensky F."/>
            <person name="Poulain J."/>
            <person name="Rensing S.A."/>
            <person name="Rousvoal S."/>
            <person name="Samson G."/>
            <person name="Symeonidi A."/>
            <person name="Weissenbach J."/>
            <person name="Zambounis A."/>
            <person name="Wincker P."/>
            <person name="Boyen C."/>
        </authorList>
    </citation>
    <scope>NUCLEOTIDE SEQUENCE [LARGE SCALE GENOMIC DNA]</scope>
    <source>
        <strain evidence="2">cv. Stackhouse</strain>
    </source>
</reference>
<dbReference type="Gramene" id="CDF39724">
    <property type="protein sequence ID" value="CDF39724"/>
    <property type="gene ID" value="CHC_T00006768001"/>
</dbReference>